<name>A0A9W4MM59_PENNA</name>
<organism evidence="1 2">
    <name type="scientific">Penicillium nalgiovense</name>
    <dbReference type="NCBI Taxonomy" id="60175"/>
    <lineage>
        <taxon>Eukaryota</taxon>
        <taxon>Fungi</taxon>
        <taxon>Dikarya</taxon>
        <taxon>Ascomycota</taxon>
        <taxon>Pezizomycotina</taxon>
        <taxon>Eurotiomycetes</taxon>
        <taxon>Eurotiomycetidae</taxon>
        <taxon>Eurotiales</taxon>
        <taxon>Aspergillaceae</taxon>
        <taxon>Penicillium</taxon>
    </lineage>
</organism>
<dbReference type="Proteomes" id="UP001153461">
    <property type="component" value="Unassembled WGS sequence"/>
</dbReference>
<reference evidence="1" key="1">
    <citation type="submission" date="2021-07" db="EMBL/GenBank/DDBJ databases">
        <authorList>
            <person name="Branca A.L. A."/>
        </authorList>
    </citation>
    <scope>NUCLEOTIDE SEQUENCE</scope>
</reference>
<comment type="caution">
    <text evidence="1">The sequence shown here is derived from an EMBL/GenBank/DDBJ whole genome shotgun (WGS) entry which is preliminary data.</text>
</comment>
<proteinExistence type="predicted"/>
<dbReference type="AlphaFoldDB" id="A0A9W4MM59"/>
<dbReference type="OrthoDB" id="10256198at2759"/>
<evidence type="ECO:0000313" key="2">
    <source>
        <dbReference type="Proteomes" id="UP001153461"/>
    </source>
</evidence>
<dbReference type="EMBL" id="CAJVNV010000022">
    <property type="protein sequence ID" value="CAG7966188.1"/>
    <property type="molecule type" value="Genomic_DNA"/>
</dbReference>
<accession>A0A9W4MM59</accession>
<gene>
    <name evidence="1" type="ORF">PNAL_LOCUS913</name>
</gene>
<sequence length="119" mass="13677">MKKKTVVFKRIDGLGVEADVHYPGTYDSPQPPHLLPRNDLRPEQKHIFQHRESMPIAMDYRLCLEGTLARDLMEEYCLPSAYNAPITEPMIAMSSALTSPQAATWLYRWGGMVHHDMTY</sequence>
<evidence type="ECO:0000313" key="1">
    <source>
        <dbReference type="EMBL" id="CAG7966188.1"/>
    </source>
</evidence>
<protein>
    <submittedName>
        <fullName evidence="1">Uncharacterized protein</fullName>
    </submittedName>
</protein>